<name>A0A839V6D6_9GAMM</name>
<feature type="chain" id="PRO_5032810155" evidence="1">
    <location>
        <begin position="25"/>
        <end position="385"/>
    </location>
</feature>
<evidence type="ECO:0000313" key="2">
    <source>
        <dbReference type="EMBL" id="MBB3189578.1"/>
    </source>
</evidence>
<reference evidence="2 3" key="1">
    <citation type="submission" date="2020-08" db="EMBL/GenBank/DDBJ databases">
        <title>Genomic Encyclopedia of Type Strains, Phase III (KMG-III): the genomes of soil and plant-associated and newly described type strains.</title>
        <authorList>
            <person name="Whitman W."/>
        </authorList>
    </citation>
    <scope>NUCLEOTIDE SEQUENCE [LARGE SCALE GENOMIC DNA]</scope>
    <source>
        <strain evidence="2 3">CECT 7282</strain>
    </source>
</reference>
<organism evidence="2 3">
    <name type="scientific">Halomonas cerina</name>
    <dbReference type="NCBI Taxonomy" id="447424"/>
    <lineage>
        <taxon>Bacteria</taxon>
        <taxon>Pseudomonadati</taxon>
        <taxon>Pseudomonadota</taxon>
        <taxon>Gammaproteobacteria</taxon>
        <taxon>Oceanospirillales</taxon>
        <taxon>Halomonadaceae</taxon>
        <taxon>Halomonas</taxon>
    </lineage>
</organism>
<dbReference type="RefSeq" id="WP_183324327.1">
    <property type="nucleotide sequence ID" value="NZ_JACHXP010000003.1"/>
</dbReference>
<proteinExistence type="predicted"/>
<dbReference type="AlphaFoldDB" id="A0A839V6D6"/>
<feature type="signal peptide" evidence="1">
    <location>
        <begin position="1"/>
        <end position="24"/>
    </location>
</feature>
<sequence length="385" mass="39474">MTTFKKAPLALAVTALMATPYALADGVNNSFIGSYNKFDTDSTIDSDFDNRIDVELRHDSDTYKDFYVNVWTFDPARHYSGATVDSKQLINYADVTNRMAENNATLNGNALEGASGNVGVNVAAGDSNSQANDAALSASDAERVFGQAAAFSAQSSSNTYVASTGSPNNATLADYALQGATGNIGVNVAAGVGNAQQNSLAASSNTRSGSADATTGGVQTAYYNYSRSQGHTETFTNRVGVRVSGVMVGGYLGGGSGGYAGTWEQTNQVYPEIWLGGSEASGHPGGSTYVGHLDFDGNSANTDQFAGTERGRLGFREAGLMAMGGTLSGGVTTTNTVYIAAENNATLSDYALLGASGNIGVNVAAGNNNLQRNSLAIASATGGTQ</sequence>
<keyword evidence="3" id="KW-1185">Reference proteome</keyword>
<comment type="caution">
    <text evidence="2">The sequence shown here is derived from an EMBL/GenBank/DDBJ whole genome shotgun (WGS) entry which is preliminary data.</text>
</comment>
<keyword evidence="1" id="KW-0732">Signal</keyword>
<evidence type="ECO:0000256" key="1">
    <source>
        <dbReference type="SAM" id="SignalP"/>
    </source>
</evidence>
<dbReference type="Proteomes" id="UP000547614">
    <property type="component" value="Unassembled WGS sequence"/>
</dbReference>
<dbReference type="EMBL" id="JACHXP010000003">
    <property type="protein sequence ID" value="MBB3189578.1"/>
    <property type="molecule type" value="Genomic_DNA"/>
</dbReference>
<protein>
    <submittedName>
        <fullName evidence="2">Uncharacterized protein</fullName>
    </submittedName>
</protein>
<evidence type="ECO:0000313" key="3">
    <source>
        <dbReference type="Proteomes" id="UP000547614"/>
    </source>
</evidence>
<gene>
    <name evidence="2" type="ORF">FHR94_000802</name>
</gene>
<accession>A0A839V6D6</accession>